<dbReference type="AlphaFoldDB" id="A0A017S438"/>
<evidence type="ECO:0008006" key="3">
    <source>
        <dbReference type="Google" id="ProtNLM"/>
    </source>
</evidence>
<evidence type="ECO:0000313" key="2">
    <source>
        <dbReference type="Proteomes" id="UP000019804"/>
    </source>
</evidence>
<name>A0A017S438_ASPRC</name>
<keyword evidence="2" id="KW-1185">Reference proteome</keyword>
<protein>
    <recommendedName>
        <fullName evidence="3">LysM domain-containing protein</fullName>
    </recommendedName>
</protein>
<dbReference type="RefSeq" id="XP_040635079.1">
    <property type="nucleotide sequence ID" value="XM_040780435.1"/>
</dbReference>
<dbReference type="Proteomes" id="UP000019804">
    <property type="component" value="Unassembled WGS sequence"/>
</dbReference>
<dbReference type="GeneID" id="63695559"/>
<evidence type="ECO:0000313" key="1">
    <source>
        <dbReference type="EMBL" id="EYE91389.1"/>
    </source>
</evidence>
<dbReference type="STRING" id="1388766.A0A017S438"/>
<dbReference type="Gene3D" id="3.10.350.10">
    <property type="entry name" value="LysM domain"/>
    <property type="match status" value="1"/>
</dbReference>
<gene>
    <name evidence="1" type="ORF">EURHEDRAFT_406051</name>
</gene>
<dbReference type="GO" id="GO:0008061">
    <property type="term" value="F:chitin binding"/>
    <property type="evidence" value="ECO:0007669"/>
    <property type="project" value="InterPro"/>
</dbReference>
<dbReference type="OrthoDB" id="5985073at2759"/>
<dbReference type="InterPro" id="IPR036779">
    <property type="entry name" value="LysM_dom_sf"/>
</dbReference>
<reference evidence="2" key="1">
    <citation type="journal article" date="2014" name="Nat. Commun.">
        <title>Genomic adaptations of the halophilic Dead Sea filamentous fungus Eurotium rubrum.</title>
        <authorList>
            <person name="Kis-Papo T."/>
            <person name="Weig A.R."/>
            <person name="Riley R."/>
            <person name="Persoh D."/>
            <person name="Salamov A."/>
            <person name="Sun H."/>
            <person name="Lipzen A."/>
            <person name="Wasser S.P."/>
            <person name="Rambold G."/>
            <person name="Grigoriev I.V."/>
            <person name="Nevo E."/>
        </authorList>
    </citation>
    <scope>NUCLEOTIDE SEQUENCE [LARGE SCALE GENOMIC DNA]</scope>
    <source>
        <strain evidence="2">CBS 135680</strain>
    </source>
</reference>
<dbReference type="HOGENOM" id="CLU_1937717_0_0_1"/>
<dbReference type="EMBL" id="KK088445">
    <property type="protein sequence ID" value="EYE91389.1"/>
    <property type="molecule type" value="Genomic_DNA"/>
</dbReference>
<dbReference type="PANTHER" id="PTHR34997">
    <property type="entry name" value="AM15"/>
    <property type="match status" value="1"/>
</dbReference>
<dbReference type="PANTHER" id="PTHR34997:SF1">
    <property type="entry name" value="PEPTIDOGLYCAN-BINDING LYSIN DOMAIN"/>
    <property type="match status" value="1"/>
</dbReference>
<proteinExistence type="predicted"/>
<organism evidence="1 2">
    <name type="scientific">Aspergillus ruber (strain CBS 135680)</name>
    <dbReference type="NCBI Taxonomy" id="1388766"/>
    <lineage>
        <taxon>Eukaryota</taxon>
        <taxon>Fungi</taxon>
        <taxon>Dikarya</taxon>
        <taxon>Ascomycota</taxon>
        <taxon>Pezizomycotina</taxon>
        <taxon>Eurotiomycetes</taxon>
        <taxon>Eurotiomycetidae</taxon>
        <taxon>Eurotiales</taxon>
        <taxon>Aspergillaceae</taxon>
        <taxon>Aspergillus</taxon>
        <taxon>Aspergillus subgen. Aspergillus</taxon>
    </lineage>
</organism>
<dbReference type="InterPro" id="IPR052210">
    <property type="entry name" value="LysM1-like"/>
</dbReference>
<accession>A0A017S438</accession>
<sequence length="130" mass="14168">MVRGSKLVTRYLDIFNEGFKPPVVPALLLGNDYCQVIAMEQGISLSDFLFLNPALNKNCSNLYLNHGYWTSTPWDGLPSATGLASRTSIATLSAPGPTQTGIPCTCDDYMLQADGMYCYDMAVEASIMLN</sequence>